<organism evidence="2 3">
    <name type="scientific">Paramarasmius palmivorus</name>
    <dbReference type="NCBI Taxonomy" id="297713"/>
    <lineage>
        <taxon>Eukaryota</taxon>
        <taxon>Fungi</taxon>
        <taxon>Dikarya</taxon>
        <taxon>Basidiomycota</taxon>
        <taxon>Agaricomycotina</taxon>
        <taxon>Agaricomycetes</taxon>
        <taxon>Agaricomycetidae</taxon>
        <taxon>Agaricales</taxon>
        <taxon>Marasmiineae</taxon>
        <taxon>Marasmiaceae</taxon>
        <taxon>Paramarasmius</taxon>
    </lineage>
</organism>
<dbReference type="PROSITE" id="PS50181">
    <property type="entry name" value="FBOX"/>
    <property type="match status" value="1"/>
</dbReference>
<evidence type="ECO:0000259" key="1">
    <source>
        <dbReference type="PROSITE" id="PS50181"/>
    </source>
</evidence>
<comment type="caution">
    <text evidence="2">The sequence shown here is derived from an EMBL/GenBank/DDBJ whole genome shotgun (WGS) entry which is preliminary data.</text>
</comment>
<feature type="domain" description="F-box" evidence="1">
    <location>
        <begin position="6"/>
        <end position="50"/>
    </location>
</feature>
<evidence type="ECO:0000313" key="3">
    <source>
        <dbReference type="Proteomes" id="UP001383192"/>
    </source>
</evidence>
<protein>
    <recommendedName>
        <fullName evidence="1">F-box domain-containing protein</fullName>
    </recommendedName>
</protein>
<sequence>MNQSILPSIVNLPPTTHDHLFRDLSVKELFNYSKVNRAANTAVREFYRRAFRVENILYPYFDRDDIRNFRILQYSFGILIGGSTALAFFQRFAYAGSDLDLYIEIRFCAILGQFLEEAGYQYTPAQFDDSTQATDLADAIDIAYTRATGRREGARTRAERYDLKGMAGVFTFIRDDGKKIEVIGTRANPLEVILGYHSTVVMNLIGYSNAISLYPRSTFMDLVSLKLHVHTRKAEAACSKYQKRGWNMVSFVDAATAVSHDSNLHMFPRFLNDAHCWRVPLLPLDNFTPGPEHPHLGDDDLFMLQSWMIHYEEVGINRILHSEIAGGPLIQPYCLCYRAVEMVESVGCLRCTKDEWTSEEPFLVSLLLDWYRTSNDEQSYPTLKRTRDGLIQAYGKIKTLYPTFPSEALPSATSAFRLHEFLFGLYEDVPGCRVTIQFNSDPGYVVTEVIIDYPVRHGGIVIQHITSESLAELKDQNITLALCPY</sequence>
<evidence type="ECO:0000313" key="2">
    <source>
        <dbReference type="EMBL" id="KAK7045895.1"/>
    </source>
</evidence>
<dbReference type="AlphaFoldDB" id="A0AAW0D4X9"/>
<accession>A0AAW0D4X9</accession>
<dbReference type="Proteomes" id="UP001383192">
    <property type="component" value="Unassembled WGS sequence"/>
</dbReference>
<gene>
    <name evidence="2" type="ORF">VNI00_007326</name>
</gene>
<dbReference type="EMBL" id="JAYKXP010000023">
    <property type="protein sequence ID" value="KAK7045895.1"/>
    <property type="molecule type" value="Genomic_DNA"/>
</dbReference>
<proteinExistence type="predicted"/>
<name>A0AAW0D4X9_9AGAR</name>
<reference evidence="2 3" key="1">
    <citation type="submission" date="2024-01" db="EMBL/GenBank/DDBJ databases">
        <title>A draft genome for a cacao thread blight-causing isolate of Paramarasmius palmivorus.</title>
        <authorList>
            <person name="Baruah I.K."/>
            <person name="Bukari Y."/>
            <person name="Amoako-Attah I."/>
            <person name="Meinhardt L.W."/>
            <person name="Bailey B.A."/>
            <person name="Cohen S.P."/>
        </authorList>
    </citation>
    <scope>NUCLEOTIDE SEQUENCE [LARGE SCALE GENOMIC DNA]</scope>
    <source>
        <strain evidence="2 3">GH-12</strain>
    </source>
</reference>
<dbReference type="InterPro" id="IPR001810">
    <property type="entry name" value="F-box_dom"/>
</dbReference>
<keyword evidence="3" id="KW-1185">Reference proteome</keyword>